<dbReference type="EMBL" id="JABCKI010000026">
    <property type="protein sequence ID" value="KAG5653951.1"/>
    <property type="molecule type" value="Genomic_DNA"/>
</dbReference>
<organism evidence="3 4">
    <name type="scientific">Sphagnurus paluster</name>
    <dbReference type="NCBI Taxonomy" id="117069"/>
    <lineage>
        <taxon>Eukaryota</taxon>
        <taxon>Fungi</taxon>
        <taxon>Dikarya</taxon>
        <taxon>Basidiomycota</taxon>
        <taxon>Agaricomycotina</taxon>
        <taxon>Agaricomycetes</taxon>
        <taxon>Agaricomycetidae</taxon>
        <taxon>Agaricales</taxon>
        <taxon>Tricholomatineae</taxon>
        <taxon>Lyophyllaceae</taxon>
        <taxon>Sphagnurus</taxon>
    </lineage>
</organism>
<reference evidence="3" key="2">
    <citation type="submission" date="2021-10" db="EMBL/GenBank/DDBJ databases">
        <title>Phylogenomics reveals ancestral predisposition of the termite-cultivated fungus Termitomyces towards a domesticated lifestyle.</title>
        <authorList>
            <person name="Auxier B."/>
            <person name="Grum-Grzhimaylo A."/>
            <person name="Cardenas M.E."/>
            <person name="Lodge J.D."/>
            <person name="Laessoe T."/>
            <person name="Pedersen O."/>
            <person name="Smith M.E."/>
            <person name="Kuyper T.W."/>
            <person name="Franco-Molano E.A."/>
            <person name="Baroni T.J."/>
            <person name="Aanen D.K."/>
        </authorList>
    </citation>
    <scope>NUCLEOTIDE SEQUENCE</scope>
    <source>
        <strain evidence="3">D49</strain>
    </source>
</reference>
<dbReference type="PANTHER" id="PTHR47691">
    <property type="entry name" value="REGULATOR-RELATED"/>
    <property type="match status" value="1"/>
</dbReference>
<name>A0A9P7KIK8_9AGAR</name>
<accession>A0A9P7KIK8</accession>
<dbReference type="Pfam" id="PF20703">
    <property type="entry name" value="nSTAND1"/>
    <property type="match status" value="1"/>
</dbReference>
<dbReference type="InterPro" id="IPR027417">
    <property type="entry name" value="P-loop_NTPase"/>
</dbReference>
<gene>
    <name evidence="3" type="ORF">H0H81_009067</name>
</gene>
<protein>
    <submittedName>
        <fullName evidence="3">Uncharacterized protein</fullName>
    </submittedName>
</protein>
<dbReference type="Proteomes" id="UP000717328">
    <property type="component" value="Unassembled WGS sequence"/>
</dbReference>
<evidence type="ECO:0000259" key="2">
    <source>
        <dbReference type="Pfam" id="PF20703"/>
    </source>
</evidence>
<dbReference type="SUPFAM" id="SSF48452">
    <property type="entry name" value="TPR-like"/>
    <property type="match status" value="1"/>
</dbReference>
<feature type="domain" description="Novel STAND NTPase 1" evidence="2">
    <location>
        <begin position="65"/>
        <end position="223"/>
    </location>
</feature>
<dbReference type="InterPro" id="IPR019734">
    <property type="entry name" value="TPR_rpt"/>
</dbReference>
<dbReference type="SMART" id="SM00028">
    <property type="entry name" value="TPR"/>
    <property type="match status" value="3"/>
</dbReference>
<dbReference type="OrthoDB" id="3052556at2759"/>
<dbReference type="PANTHER" id="PTHR47691:SF3">
    <property type="entry name" value="HTH-TYPE TRANSCRIPTIONAL REGULATOR RV0890C-RELATED"/>
    <property type="match status" value="1"/>
</dbReference>
<evidence type="ECO:0000259" key="1">
    <source>
        <dbReference type="Pfam" id="PF09976"/>
    </source>
</evidence>
<dbReference type="InterPro" id="IPR018704">
    <property type="entry name" value="SecYEG/CpoB_TPR"/>
</dbReference>
<dbReference type="Gene3D" id="3.40.50.300">
    <property type="entry name" value="P-loop containing nucleotide triphosphate hydrolases"/>
    <property type="match status" value="1"/>
</dbReference>
<comment type="caution">
    <text evidence="3">The sequence shown here is derived from an EMBL/GenBank/DDBJ whole genome shotgun (WGS) entry which is preliminary data.</text>
</comment>
<proteinExistence type="predicted"/>
<evidence type="ECO:0000313" key="3">
    <source>
        <dbReference type="EMBL" id="KAG5653951.1"/>
    </source>
</evidence>
<dbReference type="Gene3D" id="1.25.40.10">
    <property type="entry name" value="Tetratricopeptide repeat domain"/>
    <property type="match status" value="1"/>
</dbReference>
<dbReference type="AlphaFoldDB" id="A0A9P7KIK8"/>
<dbReference type="InterPro" id="IPR049052">
    <property type="entry name" value="nSTAND1"/>
</dbReference>
<dbReference type="SUPFAM" id="SSF52540">
    <property type="entry name" value="P-loop containing nucleoside triphosphate hydrolases"/>
    <property type="match status" value="1"/>
</dbReference>
<keyword evidence="4" id="KW-1185">Reference proteome</keyword>
<evidence type="ECO:0000313" key="4">
    <source>
        <dbReference type="Proteomes" id="UP000717328"/>
    </source>
</evidence>
<dbReference type="InterPro" id="IPR011990">
    <property type="entry name" value="TPR-like_helical_dom_sf"/>
</dbReference>
<reference evidence="3" key="1">
    <citation type="submission" date="2021-02" db="EMBL/GenBank/DDBJ databases">
        <authorList>
            <person name="Nieuwenhuis M."/>
            <person name="Van De Peppel L.J.J."/>
        </authorList>
    </citation>
    <scope>NUCLEOTIDE SEQUENCE</scope>
    <source>
        <strain evidence="3">D49</strain>
    </source>
</reference>
<feature type="domain" description="Ancillary SecYEG translocon subunit/Cell division coordinator CpoB TPR" evidence="1">
    <location>
        <begin position="605"/>
        <end position="736"/>
    </location>
</feature>
<sequence length="782" mass="87770">MYLSQEINHSNLLGNLERKIFAFHNSHNQELHNIREDIHDTRITMESMKSMLDQRLLNASPSPGYAGLNGVMPSNTRIFHGREKLVNKLAAILTQGSEKRKRICIMGPGGMGKTSTALAIVAHPDVKNSFPDRSQIWVPCWNATSIYLFLETLCLSLGIKGRSVNPLKDIIETLNLSKPLILLLDNFETPWNIDDAQARSQVEDILRSIEDIPHIALLVTMRSSSPPSEGHIAWYPLDLRAVDRDAALQIYLDTYGEANGSLRDDPDLARLLEMIGYMPLAITLMAKAAKLTGLSAEKLIEKYEERGTAMLGASGTDAKHNMDSCISLSVDSAPMKRVPEAFRLLGALAMLPVGATFETLDALWAQNYSDLMLAVETLRDTSLLDQQGSTYLVLPVIRRYILKASRFPKTVRNSLVDAACRFLDEHQIDLRVNGEFYVKHVKAIASEEANLQAVLLETTVPTPSLIKALITLARHQEATSPRTEVIEHALKLLEDLENNTELLGLALKCQADILLRQNLSEKVSAPLIRARDLFLSIANRREVAECILRIANVQRYFSDDYPRPGREALIAEAQANFESVKDRYGVGLCLFEYGHVYTQDSEFSQAIEVYNHAREIFVEFNDLPRMADVAYQIANALYSDNKPERARMWAETAIKQSKDIGRHDMAQTRLLGRILIKQGAFDEAVKEMATCLQQIRGGRQSVAAMLEEIGRAWAKMGKKEDAQGAFQESISYLSGTTAHDREGRIRCEFFIRALLDPQAQPSQDELYALEGWHTFDNFEELL</sequence>
<dbReference type="Pfam" id="PF09976">
    <property type="entry name" value="TPR_21"/>
    <property type="match status" value="1"/>
</dbReference>